<protein>
    <submittedName>
        <fullName evidence="2">Uncharacterized protein</fullName>
    </submittedName>
</protein>
<feature type="non-terminal residue" evidence="2">
    <location>
        <position position="36"/>
    </location>
</feature>
<sequence length="36" mass="3983">MLVEDTSENGRSATELQRNGTDQVLDVDSRQAKCCI</sequence>
<name>A0A0V0YR88_TRISP</name>
<feature type="region of interest" description="Disordered" evidence="1">
    <location>
        <begin position="1"/>
        <end position="22"/>
    </location>
</feature>
<evidence type="ECO:0000313" key="3">
    <source>
        <dbReference type="Proteomes" id="UP000054776"/>
    </source>
</evidence>
<dbReference type="InParanoid" id="A0A0V0YR88"/>
<dbReference type="Proteomes" id="UP000054776">
    <property type="component" value="Unassembled WGS sequence"/>
</dbReference>
<evidence type="ECO:0000313" key="2">
    <source>
        <dbReference type="EMBL" id="KRY02868.1"/>
    </source>
</evidence>
<keyword evidence="3" id="KW-1185">Reference proteome</keyword>
<accession>A0A0V0YR88</accession>
<feature type="compositionally biased region" description="Polar residues" evidence="1">
    <location>
        <begin position="9"/>
        <end position="22"/>
    </location>
</feature>
<dbReference type="EMBL" id="JYDH01005714">
    <property type="protein sequence ID" value="KRY02868.1"/>
    <property type="molecule type" value="Genomic_DNA"/>
</dbReference>
<organism evidence="2 3">
    <name type="scientific">Trichinella spiralis</name>
    <name type="common">Trichina worm</name>
    <dbReference type="NCBI Taxonomy" id="6334"/>
    <lineage>
        <taxon>Eukaryota</taxon>
        <taxon>Metazoa</taxon>
        <taxon>Ecdysozoa</taxon>
        <taxon>Nematoda</taxon>
        <taxon>Enoplea</taxon>
        <taxon>Dorylaimia</taxon>
        <taxon>Trichinellida</taxon>
        <taxon>Trichinellidae</taxon>
        <taxon>Trichinella</taxon>
    </lineage>
</organism>
<evidence type="ECO:0000256" key="1">
    <source>
        <dbReference type="SAM" id="MobiDB-lite"/>
    </source>
</evidence>
<proteinExistence type="predicted"/>
<gene>
    <name evidence="2" type="ORF">T01_13758</name>
</gene>
<reference evidence="2 3" key="1">
    <citation type="submission" date="2015-01" db="EMBL/GenBank/DDBJ databases">
        <title>Evolution of Trichinella species and genotypes.</title>
        <authorList>
            <person name="Korhonen P.K."/>
            <person name="Edoardo P."/>
            <person name="Giuseppe L.R."/>
            <person name="Gasser R.B."/>
        </authorList>
    </citation>
    <scope>NUCLEOTIDE SEQUENCE [LARGE SCALE GENOMIC DNA]</scope>
    <source>
        <strain evidence="2">ISS3</strain>
    </source>
</reference>
<dbReference type="AlphaFoldDB" id="A0A0V0YR88"/>
<comment type="caution">
    <text evidence="2">The sequence shown here is derived from an EMBL/GenBank/DDBJ whole genome shotgun (WGS) entry which is preliminary data.</text>
</comment>